<dbReference type="AlphaFoldDB" id="A0A217EI03"/>
<feature type="repeat" description="TPR" evidence="1">
    <location>
        <begin position="71"/>
        <end position="104"/>
    </location>
</feature>
<feature type="chain" id="PRO_5011120644" description="DUF4810 domain-containing protein" evidence="2">
    <location>
        <begin position="23"/>
        <end position="122"/>
    </location>
</feature>
<dbReference type="OrthoDB" id="9800218at2"/>
<keyword evidence="2" id="KW-0732">Signal</keyword>
<accession>A0A217EI03</accession>
<dbReference type="RefSeq" id="WP_088824161.1">
    <property type="nucleotide sequence ID" value="NZ_FZLN01000004.1"/>
</dbReference>
<reference evidence="4" key="1">
    <citation type="submission" date="2017-06" db="EMBL/GenBank/DDBJ databases">
        <authorList>
            <person name="Varghese N."/>
            <person name="Submissions S."/>
        </authorList>
    </citation>
    <scope>NUCLEOTIDE SEQUENCE [LARGE SCALE GENOMIC DNA]</scope>
    <source>
        <strain evidence="4">ANC 5114</strain>
    </source>
</reference>
<dbReference type="InterPro" id="IPR019734">
    <property type="entry name" value="TPR_rpt"/>
</dbReference>
<organism evidence="3 4">
    <name type="scientific">Acinetobacter apis</name>
    <dbReference type="NCBI Taxonomy" id="1229165"/>
    <lineage>
        <taxon>Bacteria</taxon>
        <taxon>Pseudomonadati</taxon>
        <taxon>Pseudomonadota</taxon>
        <taxon>Gammaproteobacteria</taxon>
        <taxon>Moraxellales</taxon>
        <taxon>Moraxellaceae</taxon>
        <taxon>Acinetobacter</taxon>
    </lineage>
</organism>
<proteinExistence type="predicted"/>
<evidence type="ECO:0000256" key="2">
    <source>
        <dbReference type="SAM" id="SignalP"/>
    </source>
</evidence>
<keyword evidence="1" id="KW-0802">TPR repeat</keyword>
<protein>
    <recommendedName>
        <fullName evidence="5">DUF4810 domain-containing protein</fullName>
    </recommendedName>
</protein>
<dbReference type="Proteomes" id="UP000243463">
    <property type="component" value="Unassembled WGS sequence"/>
</dbReference>
<dbReference type="InterPro" id="IPR014508">
    <property type="entry name" value="UCP020555_TPR-like"/>
</dbReference>
<name>A0A217EI03_9GAMM</name>
<keyword evidence="4" id="KW-1185">Reference proteome</keyword>
<dbReference type="PROSITE" id="PS50005">
    <property type="entry name" value="TPR"/>
    <property type="match status" value="1"/>
</dbReference>
<dbReference type="PROSITE" id="PS51257">
    <property type="entry name" value="PROKAR_LIPOPROTEIN"/>
    <property type="match status" value="1"/>
</dbReference>
<dbReference type="Pfam" id="PF16068">
    <property type="entry name" value="DUF4810"/>
    <property type="match status" value="1"/>
</dbReference>
<sequence>MNFKLLCLAMALPLLLVGCASAPKGLYAWGAFPQQTYLMYSAPEKAQPSQQILILEEDIVKAKAKSSALPPGLYSHLGLLYLMENNTDRALQNFNLEKQVYPESTVLMNRFISKIQGTGAGQ</sequence>
<evidence type="ECO:0000313" key="4">
    <source>
        <dbReference type="Proteomes" id="UP000243463"/>
    </source>
</evidence>
<feature type="signal peptide" evidence="2">
    <location>
        <begin position="1"/>
        <end position="22"/>
    </location>
</feature>
<dbReference type="EMBL" id="FZLN01000004">
    <property type="protein sequence ID" value="SNQ29987.1"/>
    <property type="molecule type" value="Genomic_DNA"/>
</dbReference>
<evidence type="ECO:0000313" key="3">
    <source>
        <dbReference type="EMBL" id="SNQ29987.1"/>
    </source>
</evidence>
<dbReference type="PIRSF" id="PIRSF020555">
    <property type="entry name" value="UCP020555"/>
    <property type="match status" value="1"/>
</dbReference>
<evidence type="ECO:0000256" key="1">
    <source>
        <dbReference type="PROSITE-ProRule" id="PRU00339"/>
    </source>
</evidence>
<evidence type="ECO:0008006" key="5">
    <source>
        <dbReference type="Google" id="ProtNLM"/>
    </source>
</evidence>
<gene>
    <name evidence="3" type="ORF">SAMN05444584_1966</name>
</gene>